<evidence type="ECO:0000256" key="2">
    <source>
        <dbReference type="ARBA" id="ARBA00022801"/>
    </source>
</evidence>
<evidence type="ECO:0000256" key="3">
    <source>
        <dbReference type="PIRSR" id="PIRSR001235-1"/>
    </source>
</evidence>
<dbReference type="Gene3D" id="3.40.630.10">
    <property type="entry name" value="Zn peptidases"/>
    <property type="match status" value="1"/>
</dbReference>
<dbReference type="NCBIfam" id="TIGR01879">
    <property type="entry name" value="hydantase"/>
    <property type="match status" value="1"/>
</dbReference>
<dbReference type="EC" id="3.5.1.87" evidence="5"/>
<evidence type="ECO:0000313" key="6">
    <source>
        <dbReference type="Proteomes" id="UP000550714"/>
    </source>
</evidence>
<feature type="binding site" evidence="3">
    <location>
        <position position="126"/>
    </location>
    <ligand>
        <name>Zn(2+)</name>
        <dbReference type="ChEBI" id="CHEBI:29105"/>
        <label>2</label>
    </ligand>
</feature>
<name>A0A839S668_9PSEU</name>
<comment type="similarity">
    <text evidence="1">Belongs to the peptidase M20 family.</text>
</comment>
<comment type="cofactor">
    <cofactor evidence="3">
        <name>Zn(2+)</name>
        <dbReference type="ChEBI" id="CHEBI:29105"/>
    </cofactor>
    <text evidence="3">Binds 2 Zn(2+) ions per subunit.</text>
</comment>
<feature type="binding site" evidence="3">
    <location>
        <position position="375"/>
    </location>
    <ligand>
        <name>Zn(2+)</name>
        <dbReference type="ChEBI" id="CHEBI:29105"/>
        <label>2</label>
    </ligand>
</feature>
<feature type="binding site" evidence="3">
    <location>
        <position position="80"/>
    </location>
    <ligand>
        <name>Zn(2+)</name>
        <dbReference type="ChEBI" id="CHEBI:29105"/>
        <label>1</label>
    </ligand>
</feature>
<feature type="binding site" evidence="4">
    <location>
        <position position="288"/>
    </location>
    <ligand>
        <name>allantoate</name>
        <dbReference type="ChEBI" id="CHEBI:17536"/>
    </ligand>
</feature>
<dbReference type="Proteomes" id="UP000550714">
    <property type="component" value="Unassembled WGS sequence"/>
</dbReference>
<dbReference type="NCBIfam" id="NF006770">
    <property type="entry name" value="PRK09290.1-4"/>
    <property type="match status" value="1"/>
</dbReference>
<dbReference type="PANTHER" id="PTHR32494">
    <property type="entry name" value="ALLANTOATE DEIMINASE-RELATED"/>
    <property type="match status" value="1"/>
</dbReference>
<protein>
    <submittedName>
        <fullName evidence="5">N-carbamoyl-L-amino-acid hydrolase</fullName>
        <ecNumber evidence="5">3.5.1.87</ecNumber>
    </submittedName>
</protein>
<dbReference type="PIRSF" id="PIRSF001235">
    <property type="entry name" value="Amidase_carbamoylase"/>
    <property type="match status" value="1"/>
</dbReference>
<dbReference type="PANTHER" id="PTHR32494:SF5">
    <property type="entry name" value="ALLANTOATE AMIDOHYDROLASE"/>
    <property type="match status" value="1"/>
</dbReference>
<dbReference type="InterPro" id="IPR036264">
    <property type="entry name" value="Bact_exopeptidase_dim_dom"/>
</dbReference>
<dbReference type="GO" id="GO:0050538">
    <property type="term" value="F:N-carbamoyl-L-amino-acid hydrolase activity"/>
    <property type="evidence" value="ECO:0007669"/>
    <property type="project" value="UniProtKB-EC"/>
</dbReference>
<proteinExistence type="inferred from homology"/>
<feature type="binding site" evidence="3">
    <location>
        <position position="191"/>
    </location>
    <ligand>
        <name>Zn(2+)</name>
        <dbReference type="ChEBI" id="CHEBI:29105"/>
        <label>1</label>
    </ligand>
</feature>
<evidence type="ECO:0000313" key="5">
    <source>
        <dbReference type="EMBL" id="MBB3053355.1"/>
    </source>
</evidence>
<feature type="binding site" evidence="4">
    <location>
        <position position="216"/>
    </location>
    <ligand>
        <name>allantoate</name>
        <dbReference type="ChEBI" id="CHEBI:17536"/>
    </ligand>
</feature>
<dbReference type="RefSeq" id="WP_343054166.1">
    <property type="nucleotide sequence ID" value="NZ_JACHWU010000009.1"/>
</dbReference>
<dbReference type="SUPFAM" id="SSF53187">
    <property type="entry name" value="Zn-dependent exopeptidases"/>
    <property type="match status" value="1"/>
</dbReference>
<dbReference type="Gene3D" id="3.30.70.360">
    <property type="match status" value="1"/>
</dbReference>
<keyword evidence="6" id="KW-1185">Reference proteome</keyword>
<gene>
    <name evidence="5" type="ORF">FHS23_004404</name>
</gene>
<accession>A0A839S668</accession>
<sequence>MTGTPEPSASGLLADIADVGRDRTRGGYSRHVFDTAELELREWFAGEARRRGLDLEQDRCGNLWAWWGAPGPDAVVTGSHLDSVPGGGAFDGPLGVVSALTAVDILRARGVTPAKPLGVVVFSEEEGGRFGVPCLGSRLLTGSLPAEKALRLRDPDGTTFADAVRGAGLDPERIGADPDFVGRIGRFVELHVEQGRGLIDLGGPVAVGSTVIAHGRWRLTFAGQGNHAGATPMDDRRDPMLPAAETVAAVRRIAASAPGTRATVGRLAANPGGTNVIASTVDLWLDARGPDVPSVVRDVESAARAAAEAEGCTVALSEESWGDEVVFDPALRDAVSAQLGGVPALPTGAGHDAAVLSAHVPAAMLYVRNPTGVSHAPEEFAEDSDVDAGAEALATVLSGLSA</sequence>
<evidence type="ECO:0000256" key="4">
    <source>
        <dbReference type="PIRSR" id="PIRSR001235-2"/>
    </source>
</evidence>
<keyword evidence="3" id="KW-0479">Metal-binding</keyword>
<keyword evidence="3" id="KW-0862">Zinc</keyword>
<dbReference type="InterPro" id="IPR010158">
    <property type="entry name" value="Amidase_Cbmase"/>
</dbReference>
<dbReference type="AlphaFoldDB" id="A0A839S668"/>
<dbReference type="SUPFAM" id="SSF55031">
    <property type="entry name" value="Bacterial exopeptidase dimerisation domain"/>
    <property type="match status" value="1"/>
</dbReference>
<feature type="binding site" evidence="3">
    <location>
        <position position="91"/>
    </location>
    <ligand>
        <name>Zn(2+)</name>
        <dbReference type="ChEBI" id="CHEBI:29105"/>
        <label>2</label>
    </ligand>
</feature>
<evidence type="ECO:0000256" key="1">
    <source>
        <dbReference type="ARBA" id="ARBA00006153"/>
    </source>
</evidence>
<keyword evidence="2 5" id="KW-0378">Hydrolase</keyword>
<dbReference type="InterPro" id="IPR002933">
    <property type="entry name" value="Peptidase_M20"/>
</dbReference>
<dbReference type="GO" id="GO:0046872">
    <property type="term" value="F:metal ion binding"/>
    <property type="evidence" value="ECO:0007669"/>
    <property type="project" value="UniProtKB-KW"/>
</dbReference>
<feature type="binding site" evidence="4">
    <location>
        <position position="275"/>
    </location>
    <ligand>
        <name>allantoate</name>
        <dbReference type="ChEBI" id="CHEBI:17536"/>
    </ligand>
</feature>
<feature type="binding site" evidence="3">
    <location>
        <position position="91"/>
    </location>
    <ligand>
        <name>Zn(2+)</name>
        <dbReference type="ChEBI" id="CHEBI:29105"/>
        <label>1</label>
    </ligand>
</feature>
<comment type="caution">
    <text evidence="5">The sequence shown here is derived from an EMBL/GenBank/DDBJ whole genome shotgun (WGS) entry which is preliminary data.</text>
</comment>
<dbReference type="GO" id="GO:0016813">
    <property type="term" value="F:hydrolase activity, acting on carbon-nitrogen (but not peptide) bonds, in linear amidines"/>
    <property type="evidence" value="ECO:0007669"/>
    <property type="project" value="InterPro"/>
</dbReference>
<reference evidence="5 6" key="1">
    <citation type="submission" date="2020-08" db="EMBL/GenBank/DDBJ databases">
        <title>Genomic Encyclopedia of Type Strains, Phase III (KMG-III): the genomes of soil and plant-associated and newly described type strains.</title>
        <authorList>
            <person name="Whitman W."/>
        </authorList>
    </citation>
    <scope>NUCLEOTIDE SEQUENCE [LARGE SCALE GENOMIC DNA]</scope>
    <source>
        <strain evidence="5 6">CECT 8577</strain>
    </source>
</reference>
<dbReference type="EMBL" id="JACHWU010000009">
    <property type="protein sequence ID" value="MBB3053355.1"/>
    <property type="molecule type" value="Genomic_DNA"/>
</dbReference>
<dbReference type="Pfam" id="PF01546">
    <property type="entry name" value="Peptidase_M20"/>
    <property type="match status" value="1"/>
</dbReference>
<organism evidence="5 6">
    <name type="scientific">Prauserella isguenensis</name>
    <dbReference type="NCBI Taxonomy" id="1470180"/>
    <lineage>
        <taxon>Bacteria</taxon>
        <taxon>Bacillati</taxon>
        <taxon>Actinomycetota</taxon>
        <taxon>Actinomycetes</taxon>
        <taxon>Pseudonocardiales</taxon>
        <taxon>Pseudonocardiaceae</taxon>
        <taxon>Prauserella</taxon>
    </lineage>
</organism>